<reference evidence="3" key="1">
    <citation type="submission" date="2024-04" db="EMBL/GenBank/DDBJ databases">
        <title>Salinicola lusitanus LLJ914,a marine bacterium isolated from the Okinawa Trough.</title>
        <authorList>
            <person name="Li J."/>
        </authorList>
    </citation>
    <scope>NUCLEOTIDE SEQUENCE [LARGE SCALE GENOMIC DNA]</scope>
</reference>
<protein>
    <submittedName>
        <fullName evidence="2">Uncharacterized protein</fullName>
    </submittedName>
</protein>
<dbReference type="AlphaFoldDB" id="A0AAW0PXW8"/>
<keyword evidence="3" id="KW-1185">Reference proteome</keyword>
<gene>
    <name evidence="2" type="ORF">WMY93_003867</name>
</gene>
<feature type="region of interest" description="Disordered" evidence="1">
    <location>
        <begin position="21"/>
        <end position="43"/>
    </location>
</feature>
<evidence type="ECO:0000313" key="2">
    <source>
        <dbReference type="EMBL" id="KAK7940541.1"/>
    </source>
</evidence>
<accession>A0AAW0PXW8</accession>
<organism evidence="2 3">
    <name type="scientific">Mugilogobius chulae</name>
    <name type="common">yellowstripe goby</name>
    <dbReference type="NCBI Taxonomy" id="88201"/>
    <lineage>
        <taxon>Eukaryota</taxon>
        <taxon>Metazoa</taxon>
        <taxon>Chordata</taxon>
        <taxon>Craniata</taxon>
        <taxon>Vertebrata</taxon>
        <taxon>Euteleostomi</taxon>
        <taxon>Actinopterygii</taxon>
        <taxon>Neopterygii</taxon>
        <taxon>Teleostei</taxon>
        <taxon>Neoteleostei</taxon>
        <taxon>Acanthomorphata</taxon>
        <taxon>Gobiaria</taxon>
        <taxon>Gobiiformes</taxon>
        <taxon>Gobioidei</taxon>
        <taxon>Gobiidae</taxon>
        <taxon>Gobionellinae</taxon>
        <taxon>Mugilogobius</taxon>
    </lineage>
</organism>
<comment type="caution">
    <text evidence="2">The sequence shown here is derived from an EMBL/GenBank/DDBJ whole genome shotgun (WGS) entry which is preliminary data.</text>
</comment>
<dbReference type="Proteomes" id="UP001460270">
    <property type="component" value="Unassembled WGS sequence"/>
</dbReference>
<name>A0AAW0PXW8_9GOBI</name>
<evidence type="ECO:0000313" key="3">
    <source>
        <dbReference type="Proteomes" id="UP001460270"/>
    </source>
</evidence>
<sequence length="107" mass="11781">MGVLALTVGLEEKDKHFASLTSAGSVRPRGNDSEQTIDETSITPHYRPATVIGVRSTTQCNSLASSESNLLKTPTQCCQPRRENTPNKSIMGKVTHWERDDIKEIIV</sequence>
<evidence type="ECO:0000256" key="1">
    <source>
        <dbReference type="SAM" id="MobiDB-lite"/>
    </source>
</evidence>
<proteinExistence type="predicted"/>
<dbReference type="EMBL" id="JBBPFD010000002">
    <property type="protein sequence ID" value="KAK7940541.1"/>
    <property type="molecule type" value="Genomic_DNA"/>
</dbReference>